<protein>
    <submittedName>
        <fullName evidence="1">Uncharacterized protein</fullName>
    </submittedName>
</protein>
<organism evidence="1 2">
    <name type="scientific">Knoellia sinensis KCTC 19936</name>
    <dbReference type="NCBI Taxonomy" id="1385520"/>
    <lineage>
        <taxon>Bacteria</taxon>
        <taxon>Bacillati</taxon>
        <taxon>Actinomycetota</taxon>
        <taxon>Actinomycetes</taxon>
        <taxon>Micrococcales</taxon>
        <taxon>Intrasporangiaceae</taxon>
        <taxon>Knoellia</taxon>
    </lineage>
</organism>
<sequence>MEEAAPEAPQSGRAEPVLVLSYWHEPPDGALLVRATLSVAGRGADMRRLSSREQVHALLDEWLDGAESPPAGDPNDS</sequence>
<comment type="caution">
    <text evidence="1">The sequence shown here is derived from an EMBL/GenBank/DDBJ whole genome shotgun (WGS) entry which is preliminary data.</text>
</comment>
<dbReference type="OrthoDB" id="9796770at2"/>
<dbReference type="RefSeq" id="WP_035917561.1">
    <property type="nucleotide sequence ID" value="NZ_AVPJ01000012.1"/>
</dbReference>
<keyword evidence="2" id="KW-1185">Reference proteome</keyword>
<evidence type="ECO:0000313" key="2">
    <source>
        <dbReference type="Proteomes" id="UP000030002"/>
    </source>
</evidence>
<evidence type="ECO:0000313" key="1">
    <source>
        <dbReference type="EMBL" id="KGN31300.1"/>
    </source>
</evidence>
<dbReference type="STRING" id="1385520.N802_04220"/>
<proteinExistence type="predicted"/>
<dbReference type="EMBL" id="AVPJ01000012">
    <property type="protein sequence ID" value="KGN31300.1"/>
    <property type="molecule type" value="Genomic_DNA"/>
</dbReference>
<accession>A0A0A0J1J5</accession>
<reference evidence="1 2" key="1">
    <citation type="submission" date="2013-08" db="EMBL/GenBank/DDBJ databases">
        <title>The genome sequence of Knoellia sinensis.</title>
        <authorList>
            <person name="Zhu W."/>
            <person name="Wang G."/>
        </authorList>
    </citation>
    <scope>NUCLEOTIDE SEQUENCE [LARGE SCALE GENOMIC DNA]</scope>
    <source>
        <strain evidence="1 2">KCTC 19936</strain>
    </source>
</reference>
<gene>
    <name evidence="1" type="ORF">N802_04220</name>
</gene>
<dbReference type="AlphaFoldDB" id="A0A0A0J1J5"/>
<dbReference type="Proteomes" id="UP000030002">
    <property type="component" value="Unassembled WGS sequence"/>
</dbReference>
<name>A0A0A0J1J5_9MICO</name>